<comment type="caution">
    <text evidence="1">The sequence shown here is derived from an EMBL/GenBank/DDBJ whole genome shotgun (WGS) entry which is preliminary data.</text>
</comment>
<dbReference type="EMBL" id="PQFF01000012">
    <property type="protein sequence ID" value="RHZ89447.1"/>
    <property type="molecule type" value="Genomic_DNA"/>
</dbReference>
<dbReference type="Proteomes" id="UP000266861">
    <property type="component" value="Unassembled WGS sequence"/>
</dbReference>
<dbReference type="AlphaFoldDB" id="A0A397JP81"/>
<reference evidence="1 2" key="1">
    <citation type="submission" date="2018-08" db="EMBL/GenBank/DDBJ databases">
        <title>Genome and evolution of the arbuscular mycorrhizal fungus Diversispora epigaea (formerly Glomus versiforme) and its bacterial endosymbionts.</title>
        <authorList>
            <person name="Sun X."/>
            <person name="Fei Z."/>
            <person name="Harrison M."/>
        </authorList>
    </citation>
    <scope>NUCLEOTIDE SEQUENCE [LARGE SCALE GENOMIC DNA]</scope>
    <source>
        <strain evidence="1 2">IT104</strain>
    </source>
</reference>
<keyword evidence="2" id="KW-1185">Reference proteome</keyword>
<gene>
    <name evidence="1" type="ORF">Glove_14g54</name>
</gene>
<accession>A0A397JP81</accession>
<evidence type="ECO:0000313" key="2">
    <source>
        <dbReference type="Proteomes" id="UP000266861"/>
    </source>
</evidence>
<evidence type="ECO:0000313" key="1">
    <source>
        <dbReference type="EMBL" id="RHZ89447.1"/>
    </source>
</evidence>
<protein>
    <submittedName>
        <fullName evidence="1">Uncharacterized protein</fullName>
    </submittedName>
</protein>
<sequence length="71" mass="8307">MSNALSDRKRFILKDILRTKSIIAQTSELIREKKSNPDDLDNIYIILKRYKRYAASPAVTVQDSKEKVFYV</sequence>
<proteinExistence type="predicted"/>
<name>A0A397JP81_9GLOM</name>
<organism evidence="1 2">
    <name type="scientific">Diversispora epigaea</name>
    <dbReference type="NCBI Taxonomy" id="1348612"/>
    <lineage>
        <taxon>Eukaryota</taxon>
        <taxon>Fungi</taxon>
        <taxon>Fungi incertae sedis</taxon>
        <taxon>Mucoromycota</taxon>
        <taxon>Glomeromycotina</taxon>
        <taxon>Glomeromycetes</taxon>
        <taxon>Diversisporales</taxon>
        <taxon>Diversisporaceae</taxon>
        <taxon>Diversispora</taxon>
    </lineage>
</organism>